<dbReference type="Proteomes" id="UP001138709">
    <property type="component" value="Unassembled WGS sequence"/>
</dbReference>
<feature type="compositionally biased region" description="Pro residues" evidence="1">
    <location>
        <begin position="61"/>
        <end position="70"/>
    </location>
</feature>
<feature type="compositionally biased region" description="Low complexity" evidence="1">
    <location>
        <begin position="71"/>
        <end position="110"/>
    </location>
</feature>
<feature type="compositionally biased region" description="Low complexity" evidence="1">
    <location>
        <begin position="33"/>
        <end position="45"/>
    </location>
</feature>
<evidence type="ECO:0000256" key="1">
    <source>
        <dbReference type="SAM" id="MobiDB-lite"/>
    </source>
</evidence>
<proteinExistence type="predicted"/>
<name>A0A9X9XGF3_9PROT</name>
<reference evidence="3" key="1">
    <citation type="submission" date="2020-01" db="EMBL/GenBank/DDBJ databases">
        <authorList>
            <person name="Rat A."/>
        </authorList>
    </citation>
    <scope>NUCLEOTIDE SEQUENCE</scope>
    <source>
        <strain evidence="3">LMG 31228</strain>
    </source>
</reference>
<dbReference type="AlphaFoldDB" id="A0A9X9XGF3"/>
<protein>
    <recommendedName>
        <fullName evidence="5">AsmA-like C-terminal domain-containing protein</fullName>
    </recommendedName>
</protein>
<feature type="chain" id="PRO_5040987715" description="AsmA-like C-terminal domain-containing protein" evidence="2">
    <location>
        <begin position="29"/>
        <end position="529"/>
    </location>
</feature>
<evidence type="ECO:0000256" key="2">
    <source>
        <dbReference type="SAM" id="SignalP"/>
    </source>
</evidence>
<dbReference type="RefSeq" id="WP_211848330.1">
    <property type="nucleotide sequence ID" value="NZ_JAAEDL010000023.1"/>
</dbReference>
<sequence>MHAAARIGFRAAALATVAGLALAGAALAQTKPAPQGAPQQALPTTKPAPLGAPQQVRPGPRFAPAPPPAARAPAAPVTPPTAQAPGKPGQPPAAQAPAAPAPQAAVPQPVPANEPAAITRLRGLMGRDVRLSYGAAEALDPAGEQVRMTAVVMERPGKRATAEEVTLNGLREDGVAEALIRGFATEEAGTNVRVASIRIGGLTVPRNTAGGPPEPDQVRLEALRVEGVEATGTTTMRLATASVENWIAGQPSRMSLEGLEMGGLDAGLVDAFRLGRFNMSGMDFGTTLAAVMRQQTPPSLVGQAAIELDGLELTAGGRPVGGLAEMRIAADVTRTDGSGTGTVAFRGIRVEPLPVIADWLTRFGYQAIEGEITAETAFDGAAGRVEIRDLSIAGREVGALSFAVALDGLTQQQMQAGDFSSARLLSFGLRYADASLFGRFLAMQAAQTRTPEAQLREQYAAMAGGALTQPGVATLDPIRDAVQRFIRGQAQTVEIRANPPQPVTLQQVQGPPPNAAAAQRMFGITAEAR</sequence>
<keyword evidence="4" id="KW-1185">Reference proteome</keyword>
<dbReference type="EMBL" id="JAAEDL010000023">
    <property type="protein sequence ID" value="MBR0682789.1"/>
    <property type="molecule type" value="Genomic_DNA"/>
</dbReference>
<feature type="signal peptide" evidence="2">
    <location>
        <begin position="1"/>
        <end position="28"/>
    </location>
</feature>
<keyword evidence="2" id="KW-0732">Signal</keyword>
<comment type="caution">
    <text evidence="3">The sequence shown here is derived from an EMBL/GenBank/DDBJ whole genome shotgun (WGS) entry which is preliminary data.</text>
</comment>
<organism evidence="3 4">
    <name type="scientific">Neoroseomonas eburnea</name>
    <dbReference type="NCBI Taxonomy" id="1346889"/>
    <lineage>
        <taxon>Bacteria</taxon>
        <taxon>Pseudomonadati</taxon>
        <taxon>Pseudomonadota</taxon>
        <taxon>Alphaproteobacteria</taxon>
        <taxon>Acetobacterales</taxon>
        <taxon>Acetobacteraceae</taxon>
        <taxon>Neoroseomonas</taxon>
    </lineage>
</organism>
<feature type="region of interest" description="Disordered" evidence="1">
    <location>
        <begin position="33"/>
        <end position="110"/>
    </location>
</feature>
<reference evidence="3" key="2">
    <citation type="journal article" date="2021" name="Syst. Appl. Microbiol.">
        <title>Roseomonas hellenica sp. nov., isolated from roots of wild-growing Alkanna tinctoria.</title>
        <authorList>
            <person name="Rat A."/>
            <person name="Naranjo H.D."/>
            <person name="Lebbe L."/>
            <person name="Cnockaert M."/>
            <person name="Krigas N."/>
            <person name="Grigoriadou K."/>
            <person name="Maloupa E."/>
            <person name="Willems A."/>
        </authorList>
    </citation>
    <scope>NUCLEOTIDE SEQUENCE</scope>
    <source>
        <strain evidence="3">LMG 31228</strain>
    </source>
</reference>
<gene>
    <name evidence="3" type="ORF">GXW74_20015</name>
</gene>
<accession>A0A9X9XGF3</accession>
<evidence type="ECO:0008006" key="5">
    <source>
        <dbReference type="Google" id="ProtNLM"/>
    </source>
</evidence>
<evidence type="ECO:0000313" key="4">
    <source>
        <dbReference type="Proteomes" id="UP001138709"/>
    </source>
</evidence>
<evidence type="ECO:0000313" key="3">
    <source>
        <dbReference type="EMBL" id="MBR0682789.1"/>
    </source>
</evidence>